<reference evidence="3" key="2">
    <citation type="journal article" date="2017" name="Nat. Plants">
        <title>The Aegilops tauschii genome reveals multiple impacts of transposons.</title>
        <authorList>
            <person name="Zhao G."/>
            <person name="Zou C."/>
            <person name="Li K."/>
            <person name="Wang K."/>
            <person name="Li T."/>
            <person name="Gao L."/>
            <person name="Zhang X."/>
            <person name="Wang H."/>
            <person name="Yang Z."/>
            <person name="Liu X."/>
            <person name="Jiang W."/>
            <person name="Mao L."/>
            <person name="Kong X."/>
            <person name="Jiao Y."/>
            <person name="Jia J."/>
        </authorList>
    </citation>
    <scope>NUCLEOTIDE SEQUENCE [LARGE SCALE GENOMIC DNA]</scope>
    <source>
        <strain evidence="3">cv. AL8/78</strain>
    </source>
</reference>
<reference evidence="3" key="1">
    <citation type="journal article" date="2014" name="Science">
        <title>Ancient hybridizations among the ancestral genomes of bread wheat.</title>
        <authorList>
            <consortium name="International Wheat Genome Sequencing Consortium,"/>
            <person name="Marcussen T."/>
            <person name="Sandve S.R."/>
            <person name="Heier L."/>
            <person name="Spannagl M."/>
            <person name="Pfeifer M."/>
            <person name="Jakobsen K.S."/>
            <person name="Wulff B.B."/>
            <person name="Steuernagel B."/>
            <person name="Mayer K.F."/>
            <person name="Olsen O.A."/>
        </authorList>
    </citation>
    <scope>NUCLEOTIDE SEQUENCE [LARGE SCALE GENOMIC DNA]</scope>
    <source>
        <strain evidence="3">cv. AL8/78</strain>
    </source>
</reference>
<dbReference type="Gramene" id="AET7Gv20203000.1">
    <property type="protein sequence ID" value="AET7Gv20203000.1"/>
    <property type="gene ID" value="AET7Gv20203000"/>
</dbReference>
<reference evidence="2" key="5">
    <citation type="journal article" date="2021" name="G3 (Bethesda)">
        <title>Aegilops tauschii genome assembly Aet v5.0 features greater sequence contiguity and improved annotation.</title>
        <authorList>
            <person name="Wang L."/>
            <person name="Zhu T."/>
            <person name="Rodriguez J.C."/>
            <person name="Deal K.R."/>
            <person name="Dubcovsky J."/>
            <person name="McGuire P.E."/>
            <person name="Lux T."/>
            <person name="Spannagl M."/>
            <person name="Mayer K.F.X."/>
            <person name="Baldrich P."/>
            <person name="Meyers B.C."/>
            <person name="Huo N."/>
            <person name="Gu Y.Q."/>
            <person name="Zhou H."/>
            <person name="Devos K.M."/>
            <person name="Bennetzen J.L."/>
            <person name="Unver T."/>
            <person name="Budak H."/>
            <person name="Gulick P.J."/>
            <person name="Galiba G."/>
            <person name="Kalapos B."/>
            <person name="Nelson D.R."/>
            <person name="Li P."/>
            <person name="You F.M."/>
            <person name="Luo M.C."/>
            <person name="Dvorak J."/>
        </authorList>
    </citation>
    <scope>NUCLEOTIDE SEQUENCE [LARGE SCALE GENOMIC DNA]</scope>
    <source>
        <strain evidence="2">cv. AL8/78</strain>
    </source>
</reference>
<sequence length="142" mass="16403">WRFTKNNIFSVRSAYYVEWDHQFARWYERTEGQPSQRHPIWANLWSFQVPAKIKIHAWKVLHGFIPCRGVLVNRHIGTEDSCPMCAGGCEDIMHSLFTCLRAAKIWSCLKLDKFIDEACLTDRAGTAALDYILCAPSRVSLI</sequence>
<proteinExistence type="predicted"/>
<dbReference type="AlphaFoldDB" id="A0A453QK46"/>
<organism evidence="2 3">
    <name type="scientific">Aegilops tauschii subsp. strangulata</name>
    <name type="common">Goatgrass</name>
    <dbReference type="NCBI Taxonomy" id="200361"/>
    <lineage>
        <taxon>Eukaryota</taxon>
        <taxon>Viridiplantae</taxon>
        <taxon>Streptophyta</taxon>
        <taxon>Embryophyta</taxon>
        <taxon>Tracheophyta</taxon>
        <taxon>Spermatophyta</taxon>
        <taxon>Magnoliopsida</taxon>
        <taxon>Liliopsida</taxon>
        <taxon>Poales</taxon>
        <taxon>Poaceae</taxon>
        <taxon>BOP clade</taxon>
        <taxon>Pooideae</taxon>
        <taxon>Triticodae</taxon>
        <taxon>Triticeae</taxon>
        <taxon>Triticinae</taxon>
        <taxon>Aegilops</taxon>
    </lineage>
</organism>
<dbReference type="InterPro" id="IPR026960">
    <property type="entry name" value="RVT-Znf"/>
</dbReference>
<dbReference type="Pfam" id="PF13966">
    <property type="entry name" value="zf-RVT"/>
    <property type="match status" value="1"/>
</dbReference>
<evidence type="ECO:0000259" key="1">
    <source>
        <dbReference type="Pfam" id="PF13966"/>
    </source>
</evidence>
<dbReference type="EnsemblPlants" id="AET7Gv20203000.1">
    <property type="protein sequence ID" value="AET7Gv20203000.1"/>
    <property type="gene ID" value="AET7Gv20203000"/>
</dbReference>
<reference evidence="2" key="4">
    <citation type="submission" date="2019-03" db="UniProtKB">
        <authorList>
            <consortium name="EnsemblPlants"/>
        </authorList>
    </citation>
    <scope>IDENTIFICATION</scope>
</reference>
<feature type="domain" description="Reverse transcriptase zinc-binding" evidence="1">
    <location>
        <begin position="30"/>
        <end position="106"/>
    </location>
</feature>
<keyword evidence="3" id="KW-1185">Reference proteome</keyword>
<dbReference type="Proteomes" id="UP000015105">
    <property type="component" value="Chromosome 7D"/>
</dbReference>
<accession>A0A453QK46</accession>
<evidence type="ECO:0000313" key="2">
    <source>
        <dbReference type="EnsemblPlants" id="AET7Gv20203000.1"/>
    </source>
</evidence>
<reference evidence="2" key="3">
    <citation type="journal article" date="2017" name="Nature">
        <title>Genome sequence of the progenitor of the wheat D genome Aegilops tauschii.</title>
        <authorList>
            <person name="Luo M.C."/>
            <person name="Gu Y.Q."/>
            <person name="Puiu D."/>
            <person name="Wang H."/>
            <person name="Twardziok S.O."/>
            <person name="Deal K.R."/>
            <person name="Huo N."/>
            <person name="Zhu T."/>
            <person name="Wang L."/>
            <person name="Wang Y."/>
            <person name="McGuire P.E."/>
            <person name="Liu S."/>
            <person name="Long H."/>
            <person name="Ramasamy R.K."/>
            <person name="Rodriguez J.C."/>
            <person name="Van S.L."/>
            <person name="Yuan L."/>
            <person name="Wang Z."/>
            <person name="Xia Z."/>
            <person name="Xiao L."/>
            <person name="Anderson O.D."/>
            <person name="Ouyang S."/>
            <person name="Liang Y."/>
            <person name="Zimin A.V."/>
            <person name="Pertea G."/>
            <person name="Qi P."/>
            <person name="Bennetzen J.L."/>
            <person name="Dai X."/>
            <person name="Dawson M.W."/>
            <person name="Muller H.G."/>
            <person name="Kugler K."/>
            <person name="Rivarola-Duarte L."/>
            <person name="Spannagl M."/>
            <person name="Mayer K.F.X."/>
            <person name="Lu F.H."/>
            <person name="Bevan M.W."/>
            <person name="Leroy P."/>
            <person name="Li P."/>
            <person name="You F.M."/>
            <person name="Sun Q."/>
            <person name="Liu Z."/>
            <person name="Lyons E."/>
            <person name="Wicker T."/>
            <person name="Salzberg S.L."/>
            <person name="Devos K.M."/>
            <person name="Dvorak J."/>
        </authorList>
    </citation>
    <scope>NUCLEOTIDE SEQUENCE [LARGE SCALE GENOMIC DNA]</scope>
    <source>
        <strain evidence="2">cv. AL8/78</strain>
    </source>
</reference>
<name>A0A453QK46_AEGTS</name>
<evidence type="ECO:0000313" key="3">
    <source>
        <dbReference type="Proteomes" id="UP000015105"/>
    </source>
</evidence>
<protein>
    <recommendedName>
        <fullName evidence="1">Reverse transcriptase zinc-binding domain-containing protein</fullName>
    </recommendedName>
</protein>